<dbReference type="EC" id="6.3.5.5" evidence="11"/>
<feature type="binding site" evidence="11">
    <location>
        <position position="290"/>
    </location>
    <ligand>
        <name>L-glutamine</name>
        <dbReference type="ChEBI" id="CHEBI:58359"/>
    </ligand>
</feature>
<dbReference type="InterPro" id="IPR002474">
    <property type="entry name" value="CarbamoylP_synth_ssu_N"/>
</dbReference>
<evidence type="ECO:0000256" key="6">
    <source>
        <dbReference type="ARBA" id="ARBA00022840"/>
    </source>
</evidence>
<comment type="function">
    <text evidence="11">Small subunit of the glutamine-dependent carbamoyl phosphate synthetase (CPSase). CPSase catalyzes the formation of carbamoyl phosphate from the ammonia moiety of glutamine, carbonate, and phosphate donated by ATP, constituting the first step of 2 biosynthetic pathways, one leading to arginine and/or urea and the other to pyrimidine nucleotides. The small subunit (glutamine amidotransferase) binds and cleaves glutamine to supply the large subunit with the substrate ammonia.</text>
</comment>
<evidence type="ECO:0000256" key="9">
    <source>
        <dbReference type="ARBA" id="ARBA00048816"/>
    </source>
</evidence>
<dbReference type="GO" id="GO:0044205">
    <property type="term" value="P:'de novo' UMP biosynthetic process"/>
    <property type="evidence" value="ECO:0007669"/>
    <property type="project" value="UniProtKB-UniRule"/>
</dbReference>
<dbReference type="PRINTS" id="PR00099">
    <property type="entry name" value="CPSGATASE"/>
</dbReference>
<dbReference type="CDD" id="cd01744">
    <property type="entry name" value="GATase1_CPSase"/>
    <property type="match status" value="1"/>
</dbReference>
<evidence type="ECO:0000256" key="3">
    <source>
        <dbReference type="ARBA" id="ARBA00007800"/>
    </source>
</evidence>
<reference evidence="13 14" key="1">
    <citation type="submission" date="2019-07" db="EMBL/GenBank/DDBJ databases">
        <title>Genomic Encyclopedia of Type Strains, Phase I: the one thousand microbial genomes (KMG-I) project.</title>
        <authorList>
            <person name="Kyrpides N."/>
        </authorList>
    </citation>
    <scope>NUCLEOTIDE SEQUENCE [LARGE SCALE GENOMIC DNA]</scope>
    <source>
        <strain evidence="13 14">DSM 6562</strain>
    </source>
</reference>
<dbReference type="PANTHER" id="PTHR43418">
    <property type="entry name" value="MULTIFUNCTIONAL TRYPTOPHAN BIOSYNTHESIS PROTEIN-RELATED"/>
    <property type="match status" value="1"/>
</dbReference>
<dbReference type="PRINTS" id="PR00097">
    <property type="entry name" value="ANTSNTHASEII"/>
</dbReference>
<comment type="caution">
    <text evidence="13">The sequence shown here is derived from an EMBL/GenBank/DDBJ whole genome shotgun (WGS) entry which is preliminary data.</text>
</comment>
<dbReference type="PROSITE" id="PS51273">
    <property type="entry name" value="GATASE_TYPE_1"/>
    <property type="match status" value="1"/>
</dbReference>
<keyword evidence="6 11" id="KW-0067">ATP-binding</keyword>
<dbReference type="Proteomes" id="UP000323166">
    <property type="component" value="Unassembled WGS sequence"/>
</dbReference>
<comment type="catalytic activity">
    <reaction evidence="9 11">
        <text>hydrogencarbonate + L-glutamine + 2 ATP + H2O = carbamoyl phosphate + L-glutamate + 2 ADP + phosphate + 2 H(+)</text>
        <dbReference type="Rhea" id="RHEA:18633"/>
        <dbReference type="ChEBI" id="CHEBI:15377"/>
        <dbReference type="ChEBI" id="CHEBI:15378"/>
        <dbReference type="ChEBI" id="CHEBI:17544"/>
        <dbReference type="ChEBI" id="CHEBI:29985"/>
        <dbReference type="ChEBI" id="CHEBI:30616"/>
        <dbReference type="ChEBI" id="CHEBI:43474"/>
        <dbReference type="ChEBI" id="CHEBI:58228"/>
        <dbReference type="ChEBI" id="CHEBI:58359"/>
        <dbReference type="ChEBI" id="CHEBI:456216"/>
        <dbReference type="EC" id="6.3.5.5"/>
    </reaction>
</comment>
<dbReference type="FunFam" id="3.50.30.20:FF:000001">
    <property type="entry name" value="Carbamoyl-phosphate synthase small chain"/>
    <property type="match status" value="1"/>
</dbReference>
<evidence type="ECO:0000256" key="7">
    <source>
        <dbReference type="ARBA" id="ARBA00022962"/>
    </source>
</evidence>
<dbReference type="InterPro" id="IPR036480">
    <property type="entry name" value="CarbP_synth_ssu_N_sf"/>
</dbReference>
<dbReference type="GO" id="GO:0006526">
    <property type="term" value="P:L-arginine biosynthetic process"/>
    <property type="evidence" value="ECO:0007669"/>
    <property type="project" value="UniProtKB-UniRule"/>
</dbReference>
<dbReference type="InterPro" id="IPR035686">
    <property type="entry name" value="CPSase_GATase1"/>
</dbReference>
<dbReference type="AlphaFoldDB" id="A0A5S4ZY26"/>
<dbReference type="NCBIfam" id="TIGR01368">
    <property type="entry name" value="CPSaseIIsmall"/>
    <property type="match status" value="1"/>
</dbReference>
<feature type="domain" description="Carbamoyl-phosphate synthase small subunit N-terminal" evidence="12">
    <location>
        <begin position="1"/>
        <end position="131"/>
    </location>
</feature>
<gene>
    <name evidence="11" type="primary">carA</name>
    <name evidence="13" type="ORF">LX24_00247</name>
</gene>
<dbReference type="InterPro" id="IPR017926">
    <property type="entry name" value="GATASE"/>
</dbReference>
<dbReference type="HAMAP" id="MF_01209">
    <property type="entry name" value="CPSase_S_chain"/>
    <property type="match status" value="1"/>
</dbReference>
<feature type="binding site" evidence="11">
    <location>
        <position position="252"/>
    </location>
    <ligand>
        <name>L-glutamine</name>
        <dbReference type="ChEBI" id="CHEBI:58359"/>
    </ligand>
</feature>
<comment type="pathway">
    <text evidence="1 11">Pyrimidine metabolism; UMP biosynthesis via de novo pathway; (S)-dihydroorotate from bicarbonate: step 1/3.</text>
</comment>
<feature type="binding site" evidence="11">
    <location>
        <position position="221"/>
    </location>
    <ligand>
        <name>L-glutamine</name>
        <dbReference type="ChEBI" id="CHEBI:58359"/>
    </ligand>
</feature>
<dbReference type="SUPFAM" id="SSF52317">
    <property type="entry name" value="Class I glutamine amidotransferase-like"/>
    <property type="match status" value="1"/>
</dbReference>
<keyword evidence="4 11" id="KW-0436">Ligase</keyword>
<organism evidence="13 14">
    <name type="scientific">Desulfallas thermosapovorans DSM 6562</name>
    <dbReference type="NCBI Taxonomy" id="1121431"/>
    <lineage>
        <taxon>Bacteria</taxon>
        <taxon>Bacillati</taxon>
        <taxon>Bacillota</taxon>
        <taxon>Clostridia</taxon>
        <taxon>Eubacteriales</taxon>
        <taxon>Desulfallaceae</taxon>
        <taxon>Desulfallas</taxon>
    </lineage>
</organism>
<comment type="pathway">
    <text evidence="2 11">Amino-acid biosynthesis; L-arginine biosynthesis; carbamoyl phosphate from bicarbonate: step 1/1.</text>
</comment>
<dbReference type="GO" id="GO:0006207">
    <property type="term" value="P:'de novo' pyrimidine nucleobase biosynthetic process"/>
    <property type="evidence" value="ECO:0007669"/>
    <property type="project" value="InterPro"/>
</dbReference>
<keyword evidence="14" id="KW-1185">Reference proteome</keyword>
<dbReference type="Gene3D" id="3.50.30.20">
    <property type="entry name" value="Carbamoyl-phosphate synthase small subunit, N-terminal domain"/>
    <property type="match status" value="1"/>
</dbReference>
<feature type="active site" description="Nucleophile" evidence="11">
    <location>
        <position position="248"/>
    </location>
</feature>
<sequence length="359" mass="38934">MKAYLALEDGTVFTGRSFGATGEQWGEVVFNTGMTGYQEILTDPSYCGQIVVMTYPLIGNYGINREDFEAGNSFIRGFVVKEACDHPSNWRAGYRIGDFLAREGVPGISGVDTRALTRHLRSYGTMRGVIATGTVDPALLVERAKTCPTLSGQKLVAGVAVKESYTIAGGGPRVLLIDLGSKQNIIRKLKERDCTVMVVPPDITPGQIAQLAPDGVLISNGPGDPEDVPGTIATTRAIMGKYPLFGICLGHQVMALALGAKTYKMKFGHRGANHPVKDLRTGRVYITSHNHGFSVAEDSLAGLDVDVTHINLNDHTVEGIRHKHLPLFAVQYHPEASPGPQESDYIFDQFMDMMRGEGR</sequence>
<evidence type="ECO:0000313" key="13">
    <source>
        <dbReference type="EMBL" id="TYO97963.1"/>
    </source>
</evidence>
<feature type="binding site" evidence="11">
    <location>
        <position position="293"/>
    </location>
    <ligand>
        <name>L-glutamine</name>
        <dbReference type="ChEBI" id="CHEBI:58359"/>
    </ligand>
</feature>
<dbReference type="SMART" id="SM01097">
    <property type="entry name" value="CPSase_sm_chain"/>
    <property type="match status" value="1"/>
</dbReference>
<evidence type="ECO:0000256" key="8">
    <source>
        <dbReference type="ARBA" id="ARBA00022975"/>
    </source>
</evidence>
<proteinExistence type="inferred from homology"/>
<evidence type="ECO:0000256" key="10">
    <source>
        <dbReference type="ARBA" id="ARBA00049285"/>
    </source>
</evidence>
<dbReference type="GO" id="GO:0004359">
    <property type="term" value="F:glutaminase activity"/>
    <property type="evidence" value="ECO:0007669"/>
    <property type="project" value="RHEA"/>
</dbReference>
<dbReference type="EMBL" id="VNHM01000001">
    <property type="protein sequence ID" value="TYO97963.1"/>
    <property type="molecule type" value="Genomic_DNA"/>
</dbReference>
<feature type="binding site" evidence="11">
    <location>
        <position position="249"/>
    </location>
    <ligand>
        <name>L-glutamine</name>
        <dbReference type="ChEBI" id="CHEBI:58359"/>
    </ligand>
</feature>
<dbReference type="UniPathway" id="UPA00068">
    <property type="reaction ID" value="UER00171"/>
</dbReference>
<evidence type="ECO:0000313" key="14">
    <source>
        <dbReference type="Proteomes" id="UP000323166"/>
    </source>
</evidence>
<evidence type="ECO:0000256" key="5">
    <source>
        <dbReference type="ARBA" id="ARBA00022741"/>
    </source>
</evidence>
<dbReference type="GO" id="GO:0004088">
    <property type="term" value="F:carbamoyl-phosphate synthase (glutamine-hydrolyzing) activity"/>
    <property type="evidence" value="ECO:0007669"/>
    <property type="project" value="UniProtKB-UniRule"/>
</dbReference>
<keyword evidence="8 11" id="KW-0665">Pyrimidine biosynthesis</keyword>
<feature type="binding site" evidence="11">
    <location>
        <position position="223"/>
    </location>
    <ligand>
        <name>L-glutamine</name>
        <dbReference type="ChEBI" id="CHEBI:58359"/>
    </ligand>
</feature>
<dbReference type="UniPathway" id="UPA00070">
    <property type="reaction ID" value="UER00115"/>
</dbReference>
<protein>
    <recommendedName>
        <fullName evidence="11">Carbamoyl phosphate synthase small chain</fullName>
        <ecNumber evidence="11">6.3.5.5</ecNumber>
    </recommendedName>
    <alternativeName>
        <fullName evidence="11">Carbamoyl phosphate synthetase glutamine chain</fullName>
    </alternativeName>
</protein>
<dbReference type="PANTHER" id="PTHR43418:SF7">
    <property type="entry name" value="CARBAMOYL-PHOSPHATE SYNTHASE SMALL CHAIN"/>
    <property type="match status" value="1"/>
</dbReference>
<evidence type="ECO:0000259" key="12">
    <source>
        <dbReference type="SMART" id="SM01097"/>
    </source>
</evidence>
<keyword evidence="11" id="KW-0055">Arginine biosynthesis</keyword>
<evidence type="ECO:0000256" key="4">
    <source>
        <dbReference type="ARBA" id="ARBA00022598"/>
    </source>
</evidence>
<dbReference type="PRINTS" id="PR00096">
    <property type="entry name" value="GATASE"/>
</dbReference>
<feature type="active site" evidence="11">
    <location>
        <position position="335"/>
    </location>
</feature>
<dbReference type="GO" id="GO:0006541">
    <property type="term" value="P:glutamine metabolic process"/>
    <property type="evidence" value="ECO:0007669"/>
    <property type="project" value="InterPro"/>
</dbReference>
<dbReference type="SUPFAM" id="SSF52021">
    <property type="entry name" value="Carbamoyl phosphate synthetase, small subunit N-terminal domain"/>
    <property type="match status" value="1"/>
</dbReference>
<dbReference type="InterPro" id="IPR029062">
    <property type="entry name" value="Class_I_gatase-like"/>
</dbReference>
<dbReference type="GO" id="GO:0005524">
    <property type="term" value="F:ATP binding"/>
    <property type="evidence" value="ECO:0007669"/>
    <property type="project" value="UniProtKB-UniRule"/>
</dbReference>
<feature type="region of interest" description="CPSase" evidence="11">
    <location>
        <begin position="1"/>
        <end position="172"/>
    </location>
</feature>
<feature type="active site" evidence="11">
    <location>
        <position position="333"/>
    </location>
</feature>
<dbReference type="RefSeq" id="WP_166510312.1">
    <property type="nucleotide sequence ID" value="NZ_VNHM01000001.1"/>
</dbReference>
<dbReference type="InterPro" id="IPR050472">
    <property type="entry name" value="Anth_synth/Amidotransfase"/>
</dbReference>
<keyword evidence="5 11" id="KW-0547">Nucleotide-binding</keyword>
<feature type="binding site" evidence="11">
    <location>
        <position position="45"/>
    </location>
    <ligand>
        <name>L-glutamine</name>
        <dbReference type="ChEBI" id="CHEBI:58359"/>
    </ligand>
</feature>
<evidence type="ECO:0000256" key="11">
    <source>
        <dbReference type="HAMAP-Rule" id="MF_01209"/>
    </source>
</evidence>
<dbReference type="Gene3D" id="3.40.50.880">
    <property type="match status" value="1"/>
</dbReference>
<evidence type="ECO:0000256" key="2">
    <source>
        <dbReference type="ARBA" id="ARBA00005077"/>
    </source>
</evidence>
<dbReference type="Pfam" id="PF00988">
    <property type="entry name" value="CPSase_sm_chain"/>
    <property type="match status" value="1"/>
</dbReference>
<dbReference type="InterPro" id="IPR006274">
    <property type="entry name" value="CarbamoylP_synth_ssu"/>
</dbReference>
<accession>A0A5S4ZY26</accession>
<keyword evidence="7 11" id="KW-0315">Glutamine amidotransferase</keyword>
<evidence type="ECO:0000256" key="1">
    <source>
        <dbReference type="ARBA" id="ARBA00004812"/>
    </source>
</evidence>
<name>A0A5S4ZY26_9FIRM</name>
<keyword evidence="11" id="KW-0028">Amino-acid biosynthesis</keyword>
<feature type="binding site" evidence="11">
    <location>
        <position position="292"/>
    </location>
    <ligand>
        <name>L-glutamine</name>
        <dbReference type="ChEBI" id="CHEBI:58359"/>
    </ligand>
</feature>
<dbReference type="Pfam" id="PF00117">
    <property type="entry name" value="GATase"/>
    <property type="match status" value="1"/>
</dbReference>
<comment type="subunit">
    <text evidence="11">Composed of two chains; the small (or glutamine) chain promotes the hydrolysis of glutamine to ammonia, which is used by the large (or ammonia) chain to synthesize carbamoyl phosphate. Tetramer of heterodimers (alpha,beta)4.</text>
</comment>
<comment type="similarity">
    <text evidence="3 11">Belongs to the CarA family.</text>
</comment>
<comment type="catalytic activity">
    <reaction evidence="10 11">
        <text>L-glutamine + H2O = L-glutamate + NH4(+)</text>
        <dbReference type="Rhea" id="RHEA:15889"/>
        <dbReference type="ChEBI" id="CHEBI:15377"/>
        <dbReference type="ChEBI" id="CHEBI:28938"/>
        <dbReference type="ChEBI" id="CHEBI:29985"/>
        <dbReference type="ChEBI" id="CHEBI:58359"/>
    </reaction>
</comment>
<dbReference type="NCBIfam" id="NF009475">
    <property type="entry name" value="PRK12838.1"/>
    <property type="match status" value="1"/>
</dbReference>